<dbReference type="PROSITE" id="PS00436">
    <property type="entry name" value="PEROXIDASE_2"/>
    <property type="match status" value="1"/>
</dbReference>
<dbReference type="AlphaFoldDB" id="A0AAW0M8Z7"/>
<accession>A0AAW0M8Z7</accession>
<dbReference type="GO" id="GO:0046872">
    <property type="term" value="F:metal ion binding"/>
    <property type="evidence" value="ECO:0007669"/>
    <property type="project" value="UniProtKB-KW"/>
</dbReference>
<dbReference type="GO" id="GO:0004601">
    <property type="term" value="F:peroxidase activity"/>
    <property type="evidence" value="ECO:0007669"/>
    <property type="project" value="UniProtKB-KW"/>
</dbReference>
<evidence type="ECO:0000256" key="6">
    <source>
        <dbReference type="SAM" id="Phobius"/>
    </source>
</evidence>
<keyword evidence="6" id="KW-0472">Membrane</keyword>
<evidence type="ECO:0000256" key="1">
    <source>
        <dbReference type="ARBA" id="ARBA00022559"/>
    </source>
</evidence>
<keyword evidence="1 8" id="KW-0575">Peroxidase</keyword>
<dbReference type="InterPro" id="IPR019794">
    <property type="entry name" value="Peroxidases_AS"/>
</dbReference>
<evidence type="ECO:0000313" key="8">
    <source>
        <dbReference type="EMBL" id="KAK7860373.1"/>
    </source>
</evidence>
<proteinExistence type="predicted"/>
<comment type="caution">
    <text evidence="8">The sequence shown here is derived from an EMBL/GenBank/DDBJ whole genome shotgun (WGS) entry which is preliminary data.</text>
</comment>
<dbReference type="InterPro" id="IPR010255">
    <property type="entry name" value="Haem_peroxidase_sf"/>
</dbReference>
<organism evidence="8">
    <name type="scientific">Quercus suber</name>
    <name type="common">Cork oak</name>
    <dbReference type="NCBI Taxonomy" id="58331"/>
    <lineage>
        <taxon>Eukaryota</taxon>
        <taxon>Viridiplantae</taxon>
        <taxon>Streptophyta</taxon>
        <taxon>Embryophyta</taxon>
        <taxon>Tracheophyta</taxon>
        <taxon>Spermatophyta</taxon>
        <taxon>Magnoliopsida</taxon>
        <taxon>eudicotyledons</taxon>
        <taxon>Gunneridae</taxon>
        <taxon>Pentapetalae</taxon>
        <taxon>rosids</taxon>
        <taxon>fabids</taxon>
        <taxon>Fagales</taxon>
        <taxon>Fagaceae</taxon>
        <taxon>Quercus</taxon>
    </lineage>
</organism>
<dbReference type="Gene3D" id="1.10.520.10">
    <property type="match status" value="1"/>
</dbReference>
<feature type="transmembrane region" description="Helical" evidence="6">
    <location>
        <begin position="484"/>
        <end position="503"/>
    </location>
</feature>
<evidence type="ECO:0000256" key="4">
    <source>
        <dbReference type="ARBA" id="ARBA00023002"/>
    </source>
</evidence>
<keyword evidence="4" id="KW-0560">Oxidoreductase</keyword>
<keyword evidence="3" id="KW-0479">Metal-binding</keyword>
<dbReference type="InterPro" id="IPR002016">
    <property type="entry name" value="Haem_peroxidase"/>
</dbReference>
<keyword evidence="6" id="KW-1133">Transmembrane helix</keyword>
<keyword evidence="2" id="KW-0349">Heme</keyword>
<reference evidence="8" key="2">
    <citation type="journal article" date="2018" name="Sci. Data">
        <title>The draft genome sequence of cork oak.</title>
        <authorList>
            <person name="Ramos A.M."/>
            <person name="Usie A."/>
            <person name="Barbosa P."/>
            <person name="Barros P.M."/>
            <person name="Capote T."/>
            <person name="Chaves I."/>
            <person name="Simoes F."/>
            <person name="Abreu I."/>
            <person name="Carrasquinho I."/>
            <person name="Faro C."/>
            <person name="Guimaraes J.B."/>
            <person name="Mendonca D."/>
            <person name="Nobrega F."/>
            <person name="Rodrigues L."/>
            <person name="Saibo N.J.M."/>
            <person name="Varela M.C."/>
            <person name="Egas C."/>
            <person name="Matos J."/>
            <person name="Miguel C.M."/>
            <person name="Oliveira M.M."/>
            <person name="Ricardo C.P."/>
            <person name="Goncalves S."/>
        </authorList>
    </citation>
    <scope>NUCLEOTIDE SEQUENCE [LARGE SCALE GENOMIC DNA]</scope>
    <source>
        <strain evidence="8">HL8</strain>
    </source>
</reference>
<sequence length="556" mass="64312">MNKKEEEEEKNALSKITKGPKISIEELVADLSIIHKLQDEHPKKFLHPNDFQHHIQVFYNTNMFITTVNTPGTYLIVHNPESNFLRVCNIQNQGDHMDIVIPWLELDQAELRGYSIDGWLLFSYRQHIIYYDVVNRRNHSLHDVPWELADHIGVFSSSPLAYGNITIFAEHSEDEMEVLLHTEERGWRRYVVPADMATNICVCGLVLHEGKLLCLDTSGQVHIFHLDRLGEYVSSIALLPDHFDPDDLKLYFASLVVDVAAVYVIILLEEDMDEVGIKWFELTQRDGEYILERVFDAGEHFAYAVGNRNGYRFNPSFDNIGRRGSLLAGSLNTNIDCIWIDNVIPPEWETFKECSEEDCPCSCAFIKINVKRLYISWECRRWKASFRKLERRVRTAMDSQYYILKISWRKCKFFQWRDDEICDRGKVLIPEQRQRIIRLEAEVARCHRREKFYNVALAFLMVICGICLVNCMVVRQIMKMSSTSATALCLGFILMSFIGHSYGQLQVGFYGGKCLVDVEAIVAQVVAAKFDEDPTIAPALIRMQFHDCFVKVPQNG</sequence>
<reference evidence="8" key="3">
    <citation type="submission" date="2023-07" db="EMBL/GenBank/DDBJ databases">
        <title>An improved reference 1 genome and first organelle genomes of Quercus suber.</title>
        <authorList>
            <consortium name="Genosuber Consortium"/>
            <person name="Usie A."/>
            <person name="Serra O."/>
            <person name="Barros P."/>
        </authorList>
    </citation>
    <scope>NUCLEOTIDE SEQUENCE</scope>
    <source>
        <strain evidence="8">HL8</strain>
        <tissue evidence="8">Leaves</tissue>
    </source>
</reference>
<evidence type="ECO:0000256" key="5">
    <source>
        <dbReference type="ARBA" id="ARBA00023004"/>
    </source>
</evidence>
<protein>
    <submittedName>
        <fullName evidence="8">Peroxidase 60</fullName>
    </submittedName>
</protein>
<evidence type="ECO:0000259" key="7">
    <source>
        <dbReference type="PROSITE" id="PS50873"/>
    </source>
</evidence>
<dbReference type="GO" id="GO:0020037">
    <property type="term" value="F:heme binding"/>
    <property type="evidence" value="ECO:0007669"/>
    <property type="project" value="InterPro"/>
</dbReference>
<dbReference type="PROSITE" id="PS50873">
    <property type="entry name" value="PEROXIDASE_4"/>
    <property type="match status" value="1"/>
</dbReference>
<gene>
    <name evidence="8" type="primary">PER60_2</name>
    <name evidence="8" type="ORF">CFP56_039619</name>
</gene>
<reference evidence="8" key="1">
    <citation type="submission" date="2017-12" db="EMBL/GenBank/DDBJ databases">
        <authorList>
            <person name="Barbosa P."/>
            <person name="Usie A."/>
            <person name="Ramos A.M."/>
        </authorList>
    </citation>
    <scope>NUCLEOTIDE SEQUENCE</scope>
    <source>
        <strain evidence="8">HL8</strain>
        <tissue evidence="8">Leaves</tissue>
    </source>
</reference>
<evidence type="ECO:0000256" key="3">
    <source>
        <dbReference type="ARBA" id="ARBA00022723"/>
    </source>
</evidence>
<keyword evidence="5" id="KW-0408">Iron</keyword>
<dbReference type="EMBL" id="PKMF04000007">
    <property type="protein sequence ID" value="KAK7860373.1"/>
    <property type="molecule type" value="Genomic_DNA"/>
</dbReference>
<feature type="domain" description="Plant heme peroxidase family profile" evidence="7">
    <location>
        <begin position="504"/>
        <end position="551"/>
    </location>
</feature>
<evidence type="ECO:0000256" key="2">
    <source>
        <dbReference type="ARBA" id="ARBA00022617"/>
    </source>
</evidence>
<name>A0AAW0M8Z7_QUESU</name>
<dbReference type="SUPFAM" id="SSF48113">
    <property type="entry name" value="Heme-dependent peroxidases"/>
    <property type="match status" value="1"/>
</dbReference>
<keyword evidence="6" id="KW-0812">Transmembrane</keyword>
<feature type="transmembrane region" description="Helical" evidence="6">
    <location>
        <begin position="455"/>
        <end position="478"/>
    </location>
</feature>
<dbReference type="GO" id="GO:0006979">
    <property type="term" value="P:response to oxidative stress"/>
    <property type="evidence" value="ECO:0007669"/>
    <property type="project" value="InterPro"/>
</dbReference>